<protein>
    <recommendedName>
        <fullName evidence="3">CCHC-type domain-containing protein</fullName>
    </recommendedName>
</protein>
<dbReference type="SUPFAM" id="SSF57756">
    <property type="entry name" value="Retrovirus zinc finger-like domains"/>
    <property type="match status" value="1"/>
</dbReference>
<dbReference type="InterPro" id="IPR036875">
    <property type="entry name" value="Znf_CCHC_sf"/>
</dbReference>
<feature type="domain" description="CCHC-type" evidence="3">
    <location>
        <begin position="94"/>
        <end position="108"/>
    </location>
</feature>
<dbReference type="GO" id="GO:0019899">
    <property type="term" value="F:enzyme binding"/>
    <property type="evidence" value="ECO:0007669"/>
    <property type="project" value="UniProtKB-ARBA"/>
</dbReference>
<feature type="region of interest" description="Disordered" evidence="2">
    <location>
        <begin position="112"/>
        <end position="164"/>
    </location>
</feature>
<dbReference type="InterPro" id="IPR001878">
    <property type="entry name" value="Znf_CCHC"/>
</dbReference>
<dbReference type="EMBL" id="KL363192">
    <property type="protein sequence ID" value="KFD56668.1"/>
    <property type="molecule type" value="Genomic_DNA"/>
</dbReference>
<keyword evidence="1" id="KW-0479">Metal-binding</keyword>
<name>A0A085MHH2_9BILA</name>
<organism evidence="4 5">
    <name type="scientific">Trichuris suis</name>
    <name type="common">pig whipworm</name>
    <dbReference type="NCBI Taxonomy" id="68888"/>
    <lineage>
        <taxon>Eukaryota</taxon>
        <taxon>Metazoa</taxon>
        <taxon>Ecdysozoa</taxon>
        <taxon>Nematoda</taxon>
        <taxon>Enoplea</taxon>
        <taxon>Dorylaimia</taxon>
        <taxon>Trichinellida</taxon>
        <taxon>Trichuridae</taxon>
        <taxon>Trichuris</taxon>
    </lineage>
</organism>
<evidence type="ECO:0000313" key="4">
    <source>
        <dbReference type="EMBL" id="KFD56668.1"/>
    </source>
</evidence>
<dbReference type="GO" id="GO:0008270">
    <property type="term" value="F:zinc ion binding"/>
    <property type="evidence" value="ECO:0007669"/>
    <property type="project" value="UniProtKB-KW"/>
</dbReference>
<feature type="compositionally biased region" description="Basic residues" evidence="2">
    <location>
        <begin position="126"/>
        <end position="136"/>
    </location>
</feature>
<accession>A0A085MHH2</accession>
<proteinExistence type="predicted"/>
<evidence type="ECO:0000256" key="2">
    <source>
        <dbReference type="SAM" id="MobiDB-lite"/>
    </source>
</evidence>
<dbReference type="Gene3D" id="4.10.60.10">
    <property type="entry name" value="Zinc finger, CCHC-type"/>
    <property type="match status" value="1"/>
</dbReference>
<dbReference type="Proteomes" id="UP000030764">
    <property type="component" value="Unassembled WGS sequence"/>
</dbReference>
<reference evidence="4 5" key="1">
    <citation type="journal article" date="2014" name="Nat. Genet.">
        <title>Genome and transcriptome of the porcine whipworm Trichuris suis.</title>
        <authorList>
            <person name="Jex A.R."/>
            <person name="Nejsum P."/>
            <person name="Schwarz E.M."/>
            <person name="Hu L."/>
            <person name="Young N.D."/>
            <person name="Hall R.S."/>
            <person name="Korhonen P.K."/>
            <person name="Liao S."/>
            <person name="Thamsborg S."/>
            <person name="Xia J."/>
            <person name="Xu P."/>
            <person name="Wang S."/>
            <person name="Scheerlinck J.P."/>
            <person name="Hofmann A."/>
            <person name="Sternberg P.W."/>
            <person name="Wang J."/>
            <person name="Gasser R.B."/>
        </authorList>
    </citation>
    <scope>NUCLEOTIDE SEQUENCE [LARGE SCALE GENOMIC DNA]</scope>
    <source>
        <strain evidence="4">DCEP-RM93M</strain>
    </source>
</reference>
<evidence type="ECO:0000313" key="5">
    <source>
        <dbReference type="Proteomes" id="UP000030764"/>
    </source>
</evidence>
<sequence>MTMGSPTHLFLRRLASLFGGVPEKELICAFVTGLPDSIRQLLRASCRMEDLTLEQLLARTRAVISDECPDAIGEICLNARVSQTRSQTSGSEPRCYACGGLSHYAKDCLSQRSVPGASRRDTGQKSRARRRNRGRRRTDAATSHQQGNVVGEEEQAPASFPHGH</sequence>
<gene>
    <name evidence="4" type="ORF">M513_02344</name>
</gene>
<evidence type="ECO:0000259" key="3">
    <source>
        <dbReference type="PROSITE" id="PS50158"/>
    </source>
</evidence>
<dbReference type="GO" id="GO:0003676">
    <property type="term" value="F:nucleic acid binding"/>
    <property type="evidence" value="ECO:0007669"/>
    <property type="project" value="InterPro"/>
</dbReference>
<keyword evidence="1" id="KW-0862">Zinc</keyword>
<keyword evidence="1" id="KW-0863">Zinc-finger</keyword>
<evidence type="ECO:0000256" key="1">
    <source>
        <dbReference type="PROSITE-ProRule" id="PRU00047"/>
    </source>
</evidence>
<keyword evidence="5" id="KW-1185">Reference proteome</keyword>
<dbReference type="AlphaFoldDB" id="A0A085MHH2"/>
<dbReference type="PROSITE" id="PS50158">
    <property type="entry name" value="ZF_CCHC"/>
    <property type="match status" value="1"/>
</dbReference>